<sequence>MTDLLAIDVGGTSIKFAIWKKQELLDFGSVQTPRTLNDFYQILTDKAASAKEKYPTIKGIAISTPGAVNKKTGVIEGASALPYIHNFKIQDELEQRLGLPVTLENDANCAGLAELRFGAGKGCNSLIFLVIGTGVGGCVIINQKIWHGAHLFGGEFGFMLTSDGQTLSQAAATISMVKQYNQRTGQELNGKEIFDLAHQGDQIAKEERDKMIHALAVTIYNLQHAFDPEKIIIGGGVSANPELLGLIKAEIEKIRSSVDITTLDPVVDVCQYKNQANLLGAIADFEASR</sequence>
<dbReference type="Pfam" id="PF00480">
    <property type="entry name" value="ROK"/>
    <property type="match status" value="1"/>
</dbReference>
<keyword evidence="3" id="KW-1185">Reference proteome</keyword>
<comment type="caution">
    <text evidence="2">The sequence shown here is derived from an EMBL/GenBank/DDBJ whole genome shotgun (WGS) entry which is preliminary data.</text>
</comment>
<organism evidence="2 3">
    <name type="scientific">Lactobacillus corticis</name>
    <dbReference type="NCBI Taxonomy" id="2201249"/>
    <lineage>
        <taxon>Bacteria</taxon>
        <taxon>Bacillati</taxon>
        <taxon>Bacillota</taxon>
        <taxon>Bacilli</taxon>
        <taxon>Lactobacillales</taxon>
        <taxon>Lactobacillaceae</taxon>
        <taxon>Lactobacillus</taxon>
    </lineage>
</organism>
<dbReference type="RefSeq" id="WP_212779855.1">
    <property type="nucleotide sequence ID" value="NZ_BMAY01000001.1"/>
</dbReference>
<dbReference type="CDD" id="cd24152">
    <property type="entry name" value="ASKHA_NBD_ROK-like"/>
    <property type="match status" value="1"/>
</dbReference>
<evidence type="ECO:0000256" key="1">
    <source>
        <dbReference type="ARBA" id="ARBA00006479"/>
    </source>
</evidence>
<dbReference type="GO" id="GO:0016301">
    <property type="term" value="F:kinase activity"/>
    <property type="evidence" value="ECO:0007669"/>
    <property type="project" value="UniProtKB-KW"/>
</dbReference>
<keyword evidence="2" id="KW-0808">Transferase</keyword>
<proteinExistence type="inferred from homology"/>
<evidence type="ECO:0000313" key="2">
    <source>
        <dbReference type="EMBL" id="GFZ26139.1"/>
    </source>
</evidence>
<comment type="similarity">
    <text evidence="1">Belongs to the ROK (NagC/XylR) family.</text>
</comment>
<gene>
    <name evidence="2" type="primary">nagC_1</name>
    <name evidence="2" type="ORF">LCB40_00190</name>
</gene>
<evidence type="ECO:0000313" key="3">
    <source>
        <dbReference type="Proteomes" id="UP000677218"/>
    </source>
</evidence>
<keyword evidence="2" id="KW-0418">Kinase</keyword>
<dbReference type="PANTHER" id="PTHR18964">
    <property type="entry name" value="ROK (REPRESSOR, ORF, KINASE) FAMILY"/>
    <property type="match status" value="1"/>
</dbReference>
<accession>A0A916QFN0</accession>
<dbReference type="Proteomes" id="UP000677218">
    <property type="component" value="Unassembled WGS sequence"/>
</dbReference>
<dbReference type="EMBL" id="BMAY01000001">
    <property type="protein sequence ID" value="GFZ26139.1"/>
    <property type="molecule type" value="Genomic_DNA"/>
</dbReference>
<protein>
    <submittedName>
        <fullName evidence="2">Transcriptional regulator / sugar kinase NagC</fullName>
    </submittedName>
</protein>
<dbReference type="PANTHER" id="PTHR18964:SF170">
    <property type="entry name" value="SUGAR KINASE"/>
    <property type="match status" value="1"/>
</dbReference>
<name>A0A916QFN0_9LACO</name>
<dbReference type="InterPro" id="IPR043129">
    <property type="entry name" value="ATPase_NBD"/>
</dbReference>
<dbReference type="Gene3D" id="3.30.420.40">
    <property type="match status" value="2"/>
</dbReference>
<dbReference type="AlphaFoldDB" id="A0A916QFN0"/>
<reference evidence="2" key="1">
    <citation type="submission" date="2020-08" db="EMBL/GenBank/DDBJ databases">
        <title>Taxonomic study for Lactobacillus species isolated from hardwood bark.</title>
        <authorList>
            <person name="Tohno M."/>
            <person name="Tanizawa Y."/>
        </authorList>
    </citation>
    <scope>NUCLEOTIDE SEQUENCE</scope>
    <source>
        <strain evidence="2">B40</strain>
    </source>
</reference>
<dbReference type="InterPro" id="IPR000600">
    <property type="entry name" value="ROK"/>
</dbReference>
<dbReference type="SUPFAM" id="SSF53067">
    <property type="entry name" value="Actin-like ATPase domain"/>
    <property type="match status" value="1"/>
</dbReference>